<dbReference type="Pfam" id="PF04542">
    <property type="entry name" value="Sigma70_r2"/>
    <property type="match status" value="1"/>
</dbReference>
<comment type="similarity">
    <text evidence="1 6">Belongs to the sigma-70 factor family. ECF subfamily.</text>
</comment>
<gene>
    <name evidence="9" type="ORF">A7K91_08825</name>
</gene>
<dbReference type="CDD" id="cd06171">
    <property type="entry name" value="Sigma70_r4"/>
    <property type="match status" value="1"/>
</dbReference>
<dbReference type="Gene3D" id="1.10.1740.10">
    <property type="match status" value="1"/>
</dbReference>
<name>A0A1A5YQH5_9BACL</name>
<keyword evidence="2 6" id="KW-0805">Transcription regulation</keyword>
<dbReference type="InterPro" id="IPR000838">
    <property type="entry name" value="RNA_pol_sigma70_ECF_CS"/>
</dbReference>
<feature type="domain" description="RNA polymerase sigma-70 region 2" evidence="7">
    <location>
        <begin position="13"/>
        <end position="78"/>
    </location>
</feature>
<comment type="caution">
    <text evidence="9">The sequence shown here is derived from an EMBL/GenBank/DDBJ whole genome shotgun (WGS) entry which is preliminary data.</text>
</comment>
<proteinExistence type="inferred from homology"/>
<feature type="domain" description="RNA polymerase sigma factor 70 region 4 type 2" evidence="8">
    <location>
        <begin position="121"/>
        <end position="172"/>
    </location>
</feature>
<organism evidence="9 10">
    <name type="scientific">Paenibacillus oryzae</name>
    <dbReference type="NCBI Taxonomy" id="1844972"/>
    <lineage>
        <taxon>Bacteria</taxon>
        <taxon>Bacillati</taxon>
        <taxon>Bacillota</taxon>
        <taxon>Bacilli</taxon>
        <taxon>Bacillales</taxon>
        <taxon>Paenibacillaceae</taxon>
        <taxon>Paenibacillus</taxon>
    </lineage>
</organism>
<dbReference type="GO" id="GO:0003677">
    <property type="term" value="F:DNA binding"/>
    <property type="evidence" value="ECO:0007669"/>
    <property type="project" value="UniProtKB-KW"/>
</dbReference>
<dbReference type="Proteomes" id="UP000092024">
    <property type="component" value="Unassembled WGS sequence"/>
</dbReference>
<evidence type="ECO:0000256" key="5">
    <source>
        <dbReference type="ARBA" id="ARBA00023163"/>
    </source>
</evidence>
<sequence>MREDGPEHFRPFVKAYSTYIYRTVYAVLQSQHDAEDVTQEVLLQIYRSLPGYRMDGWKAWITRIAVNKAIDFKRSRARKPEQLIECQAIMEQGCAGLVEGMLDAAPSPAAEEIALLHEEHQLLVERVHALPPKYREVVLAFYMDNKSYEQIAEDTGLEKKSVESRLYRARDWMKKHWRKEDFE</sequence>
<dbReference type="Gene3D" id="1.10.10.10">
    <property type="entry name" value="Winged helix-like DNA-binding domain superfamily/Winged helix DNA-binding domain"/>
    <property type="match status" value="1"/>
</dbReference>
<dbReference type="GO" id="GO:0006352">
    <property type="term" value="P:DNA-templated transcription initiation"/>
    <property type="evidence" value="ECO:0007669"/>
    <property type="project" value="InterPro"/>
</dbReference>
<accession>A0A1A5YQH5</accession>
<dbReference type="InterPro" id="IPR013325">
    <property type="entry name" value="RNA_pol_sigma_r2"/>
</dbReference>
<dbReference type="GO" id="GO:0006950">
    <property type="term" value="P:response to stress"/>
    <property type="evidence" value="ECO:0007669"/>
    <property type="project" value="UniProtKB-ARBA"/>
</dbReference>
<dbReference type="AlphaFoldDB" id="A0A1A5YQH5"/>
<keyword evidence="10" id="KW-1185">Reference proteome</keyword>
<evidence type="ECO:0000256" key="4">
    <source>
        <dbReference type="ARBA" id="ARBA00023125"/>
    </source>
</evidence>
<keyword evidence="4 6" id="KW-0238">DNA-binding</keyword>
<dbReference type="InterPro" id="IPR013249">
    <property type="entry name" value="RNA_pol_sigma70_r4_t2"/>
</dbReference>
<evidence type="ECO:0000256" key="2">
    <source>
        <dbReference type="ARBA" id="ARBA00023015"/>
    </source>
</evidence>
<dbReference type="NCBIfam" id="TIGR02937">
    <property type="entry name" value="sigma70-ECF"/>
    <property type="match status" value="1"/>
</dbReference>
<evidence type="ECO:0000313" key="10">
    <source>
        <dbReference type="Proteomes" id="UP000092024"/>
    </source>
</evidence>
<evidence type="ECO:0000313" key="9">
    <source>
        <dbReference type="EMBL" id="OBR67872.1"/>
    </source>
</evidence>
<dbReference type="PROSITE" id="PS01063">
    <property type="entry name" value="SIGMA70_ECF"/>
    <property type="match status" value="1"/>
</dbReference>
<reference evidence="9 10" key="1">
    <citation type="submission" date="2016-05" db="EMBL/GenBank/DDBJ databases">
        <title>Paenibacillus oryzae. sp. nov., isolated from the rice root.</title>
        <authorList>
            <person name="Zhang J."/>
            <person name="Zhang X."/>
        </authorList>
    </citation>
    <scope>NUCLEOTIDE SEQUENCE [LARGE SCALE GENOMIC DNA]</scope>
    <source>
        <strain evidence="9 10">1DrF-4</strain>
    </source>
</reference>
<keyword evidence="3 6" id="KW-0731">Sigma factor</keyword>
<dbReference type="GO" id="GO:0016987">
    <property type="term" value="F:sigma factor activity"/>
    <property type="evidence" value="ECO:0007669"/>
    <property type="project" value="UniProtKB-KW"/>
</dbReference>
<dbReference type="SUPFAM" id="SSF88659">
    <property type="entry name" value="Sigma3 and sigma4 domains of RNA polymerase sigma factors"/>
    <property type="match status" value="1"/>
</dbReference>
<dbReference type="STRING" id="1844972.A7K91_08825"/>
<dbReference type="InterPro" id="IPR013324">
    <property type="entry name" value="RNA_pol_sigma_r3/r4-like"/>
</dbReference>
<dbReference type="Pfam" id="PF08281">
    <property type="entry name" value="Sigma70_r4_2"/>
    <property type="match status" value="1"/>
</dbReference>
<evidence type="ECO:0000256" key="6">
    <source>
        <dbReference type="RuleBase" id="RU000716"/>
    </source>
</evidence>
<protein>
    <recommendedName>
        <fullName evidence="6">RNA polymerase sigma factor</fullName>
    </recommendedName>
</protein>
<dbReference type="PANTHER" id="PTHR43133">
    <property type="entry name" value="RNA POLYMERASE ECF-TYPE SIGMA FACTO"/>
    <property type="match status" value="1"/>
</dbReference>
<dbReference type="InterPro" id="IPR014284">
    <property type="entry name" value="RNA_pol_sigma-70_dom"/>
</dbReference>
<dbReference type="InterPro" id="IPR039425">
    <property type="entry name" value="RNA_pol_sigma-70-like"/>
</dbReference>
<keyword evidence="5 6" id="KW-0804">Transcription</keyword>
<dbReference type="EMBL" id="LYPA01000031">
    <property type="protein sequence ID" value="OBR67872.1"/>
    <property type="molecule type" value="Genomic_DNA"/>
</dbReference>
<dbReference type="InterPro" id="IPR007627">
    <property type="entry name" value="RNA_pol_sigma70_r2"/>
</dbReference>
<dbReference type="PANTHER" id="PTHR43133:SF51">
    <property type="entry name" value="RNA POLYMERASE SIGMA FACTOR"/>
    <property type="match status" value="1"/>
</dbReference>
<evidence type="ECO:0000256" key="1">
    <source>
        <dbReference type="ARBA" id="ARBA00010641"/>
    </source>
</evidence>
<evidence type="ECO:0000256" key="3">
    <source>
        <dbReference type="ARBA" id="ARBA00023082"/>
    </source>
</evidence>
<evidence type="ECO:0000259" key="8">
    <source>
        <dbReference type="Pfam" id="PF08281"/>
    </source>
</evidence>
<evidence type="ECO:0000259" key="7">
    <source>
        <dbReference type="Pfam" id="PF04542"/>
    </source>
</evidence>
<dbReference type="SUPFAM" id="SSF88946">
    <property type="entry name" value="Sigma2 domain of RNA polymerase sigma factors"/>
    <property type="match status" value="1"/>
</dbReference>
<dbReference type="InterPro" id="IPR036388">
    <property type="entry name" value="WH-like_DNA-bd_sf"/>
</dbReference>